<feature type="region of interest" description="Disordered" evidence="10">
    <location>
        <begin position="301"/>
        <end position="323"/>
    </location>
</feature>
<dbReference type="EMBL" id="PVZF01000021">
    <property type="protein sequence ID" value="PRY09079.1"/>
    <property type="molecule type" value="Genomic_DNA"/>
</dbReference>
<dbReference type="InterPro" id="IPR011877">
    <property type="entry name" value="Ribokinase"/>
</dbReference>
<feature type="region of interest" description="Disordered" evidence="10">
    <location>
        <begin position="1"/>
        <end position="25"/>
    </location>
</feature>
<feature type="binding site" evidence="9">
    <location>
        <begin position="62"/>
        <end position="66"/>
    </location>
    <ligand>
        <name>substrate</name>
    </ligand>
</feature>
<dbReference type="InterPro" id="IPR002139">
    <property type="entry name" value="Ribo/fructo_kinase"/>
</dbReference>
<dbReference type="UniPathway" id="UPA00916">
    <property type="reaction ID" value="UER00889"/>
</dbReference>
<dbReference type="GO" id="GO:0004747">
    <property type="term" value="F:ribokinase activity"/>
    <property type="evidence" value="ECO:0007669"/>
    <property type="project" value="UniProtKB-UniRule"/>
</dbReference>
<keyword evidence="1 9" id="KW-0808">Transferase</keyword>
<sequence length="323" mass="32389">MSTDPTAGSALAVDSHGRPQAEKTHDVTVVGSVNADLAIRLDELPPAGQTVRGSDAERGLGGKGANQAVAAARLGRSVTMVGAVGDDDEGRGLRSRLAGEGVDVEHVATVGAPTGVAVVLVHGGESTIVISPGANDHVDDARVREATAAVSSARVVLLQCEVPDEALVAAARLCTGLLVLNPAPARPLPPELLRRADLLVPNAGELAVLAGQDVAPDVDGLVAQARAVRPDGTTIVTRGERGSLVVTPGGHAEVAAVAADLVDATAAGDSFVAALADGLLDGLGLVEAARWAARVAAVTVSRPGASQSLPRKAEVPSEEEESS</sequence>
<keyword evidence="4 9" id="KW-0418">Kinase</keyword>
<feature type="binding site" evidence="9">
    <location>
        <position position="308"/>
    </location>
    <ligand>
        <name>K(+)</name>
        <dbReference type="ChEBI" id="CHEBI:29103"/>
    </ligand>
</feature>
<dbReference type="EC" id="2.7.1.15" evidence="9"/>
<dbReference type="InterPro" id="IPR029056">
    <property type="entry name" value="Ribokinase-like"/>
</dbReference>
<name>A0A2T0QUW9_9ACTN</name>
<feature type="binding site" evidence="9">
    <location>
        <begin position="34"/>
        <end position="36"/>
    </location>
    <ligand>
        <name>substrate</name>
    </ligand>
</feature>
<evidence type="ECO:0000256" key="2">
    <source>
        <dbReference type="ARBA" id="ARBA00022723"/>
    </source>
</evidence>
<comment type="catalytic activity">
    <reaction evidence="9">
        <text>D-ribose + ATP = D-ribose 5-phosphate + ADP + H(+)</text>
        <dbReference type="Rhea" id="RHEA:13697"/>
        <dbReference type="ChEBI" id="CHEBI:15378"/>
        <dbReference type="ChEBI" id="CHEBI:30616"/>
        <dbReference type="ChEBI" id="CHEBI:47013"/>
        <dbReference type="ChEBI" id="CHEBI:78346"/>
        <dbReference type="ChEBI" id="CHEBI:456216"/>
        <dbReference type="EC" id="2.7.1.15"/>
    </reaction>
</comment>
<feature type="binding site" evidence="9">
    <location>
        <position position="265"/>
    </location>
    <ligand>
        <name>K(+)</name>
        <dbReference type="ChEBI" id="CHEBI:29103"/>
    </ligand>
</feature>
<dbReference type="CDD" id="cd01174">
    <property type="entry name" value="ribokinase"/>
    <property type="match status" value="1"/>
</dbReference>
<comment type="subcellular location">
    <subcellularLocation>
        <location evidence="9">Cytoplasm</location>
    </subcellularLocation>
</comment>
<feature type="binding site" evidence="9">
    <location>
        <begin position="268"/>
        <end position="269"/>
    </location>
    <ligand>
        <name>ATP</name>
        <dbReference type="ChEBI" id="CHEBI:30616"/>
    </ligand>
</feature>
<dbReference type="GO" id="GO:0019303">
    <property type="term" value="P:D-ribose catabolic process"/>
    <property type="evidence" value="ECO:0007669"/>
    <property type="project" value="UniProtKB-UniRule"/>
</dbReference>
<dbReference type="RefSeq" id="WP_211298949.1">
    <property type="nucleotide sequence ID" value="NZ_PVZF01000021.1"/>
</dbReference>
<evidence type="ECO:0000256" key="3">
    <source>
        <dbReference type="ARBA" id="ARBA00022741"/>
    </source>
</evidence>
<dbReference type="Pfam" id="PF00294">
    <property type="entry name" value="PfkB"/>
    <property type="match status" value="1"/>
</dbReference>
<proteinExistence type="inferred from homology"/>
<feature type="binding site" evidence="9">
    <location>
        <position position="299"/>
    </location>
    <ligand>
        <name>K(+)</name>
        <dbReference type="ChEBI" id="CHEBI:29103"/>
    </ligand>
</feature>
<feature type="binding site" evidence="9">
    <location>
        <position position="263"/>
    </location>
    <ligand>
        <name>K(+)</name>
        <dbReference type="ChEBI" id="CHEBI:29103"/>
    </ligand>
</feature>
<dbReference type="HAMAP" id="MF_01987">
    <property type="entry name" value="Ribokinase"/>
    <property type="match status" value="1"/>
</dbReference>
<dbReference type="SUPFAM" id="SSF53613">
    <property type="entry name" value="Ribokinase-like"/>
    <property type="match status" value="1"/>
</dbReference>
<comment type="caution">
    <text evidence="12">The sequence shown here is derived from an EMBL/GenBank/DDBJ whole genome shotgun (WGS) entry which is preliminary data.</text>
</comment>
<evidence type="ECO:0000256" key="1">
    <source>
        <dbReference type="ARBA" id="ARBA00022679"/>
    </source>
</evidence>
<dbReference type="Proteomes" id="UP000238083">
    <property type="component" value="Unassembled WGS sequence"/>
</dbReference>
<comment type="cofactor">
    <cofactor evidence="9">
        <name>Mg(2+)</name>
        <dbReference type="ChEBI" id="CHEBI:18420"/>
    </cofactor>
    <text evidence="9">Requires a divalent cation, most likely magnesium in vivo, as an electrophilic catalyst to aid phosphoryl group transfer. It is the chelate of the metal and the nucleotide that is the actual substrate.</text>
</comment>
<comment type="similarity">
    <text evidence="9">Belongs to the carbohydrate kinase PfkB family. Ribokinase subfamily.</text>
</comment>
<accession>A0A2T0QUW9</accession>
<evidence type="ECO:0000256" key="4">
    <source>
        <dbReference type="ARBA" id="ARBA00022777"/>
    </source>
</evidence>
<feature type="binding site" evidence="9">
    <location>
        <position position="304"/>
    </location>
    <ligand>
        <name>K(+)</name>
        <dbReference type="ChEBI" id="CHEBI:29103"/>
    </ligand>
</feature>
<evidence type="ECO:0000256" key="8">
    <source>
        <dbReference type="ARBA" id="ARBA00023277"/>
    </source>
</evidence>
<feature type="active site" description="Proton acceptor" evidence="9">
    <location>
        <position position="269"/>
    </location>
</feature>
<dbReference type="AlphaFoldDB" id="A0A2T0QUW9"/>
<organism evidence="12 13">
    <name type="scientific">Kineococcus rhizosphaerae</name>
    <dbReference type="NCBI Taxonomy" id="559628"/>
    <lineage>
        <taxon>Bacteria</taxon>
        <taxon>Bacillati</taxon>
        <taxon>Actinomycetota</taxon>
        <taxon>Actinomycetes</taxon>
        <taxon>Kineosporiales</taxon>
        <taxon>Kineosporiaceae</taxon>
        <taxon>Kineococcus</taxon>
    </lineage>
</organism>
<evidence type="ECO:0000313" key="13">
    <source>
        <dbReference type="Proteomes" id="UP000238083"/>
    </source>
</evidence>
<gene>
    <name evidence="9" type="primary">rbsK</name>
    <name evidence="12" type="ORF">CLV37_12119</name>
</gene>
<keyword evidence="13" id="KW-1185">Reference proteome</keyword>
<reference evidence="12 13" key="1">
    <citation type="submission" date="2018-03" db="EMBL/GenBank/DDBJ databases">
        <title>Genomic Encyclopedia of Archaeal and Bacterial Type Strains, Phase II (KMG-II): from individual species to whole genera.</title>
        <authorList>
            <person name="Goeker M."/>
        </authorList>
    </citation>
    <scope>NUCLEOTIDE SEQUENCE [LARGE SCALE GENOMIC DNA]</scope>
    <source>
        <strain evidence="12 13">DSM 19711</strain>
    </source>
</reference>
<keyword evidence="8 9" id="KW-0119">Carbohydrate metabolism</keyword>
<keyword evidence="6 9" id="KW-0460">Magnesium</keyword>
<evidence type="ECO:0000256" key="7">
    <source>
        <dbReference type="ARBA" id="ARBA00022958"/>
    </source>
</evidence>
<evidence type="ECO:0000256" key="6">
    <source>
        <dbReference type="ARBA" id="ARBA00022842"/>
    </source>
</evidence>
<dbReference type="PRINTS" id="PR00990">
    <property type="entry name" value="RIBOKINASE"/>
</dbReference>
<feature type="binding site" evidence="9">
    <location>
        <position position="302"/>
    </location>
    <ligand>
        <name>K(+)</name>
        <dbReference type="ChEBI" id="CHEBI:29103"/>
    </ligand>
</feature>
<protein>
    <recommendedName>
        <fullName evidence="9">Ribokinase</fullName>
        <shortName evidence="9">RK</shortName>
        <ecNumber evidence="9">2.7.1.15</ecNumber>
    </recommendedName>
</protein>
<feature type="binding site" evidence="9">
    <location>
        <position position="269"/>
    </location>
    <ligand>
        <name>substrate</name>
    </ligand>
</feature>
<keyword evidence="5 9" id="KW-0067">ATP-binding</keyword>
<dbReference type="PANTHER" id="PTHR10584:SF166">
    <property type="entry name" value="RIBOKINASE"/>
    <property type="match status" value="1"/>
</dbReference>
<evidence type="ECO:0000256" key="5">
    <source>
        <dbReference type="ARBA" id="ARBA00022840"/>
    </source>
</evidence>
<feature type="binding site" evidence="9">
    <location>
        <position position="161"/>
    </location>
    <ligand>
        <name>substrate</name>
    </ligand>
</feature>
<feature type="domain" description="Carbohydrate kinase PfkB" evidence="11">
    <location>
        <begin position="25"/>
        <end position="310"/>
    </location>
</feature>
<keyword evidence="3 9" id="KW-0547">Nucleotide-binding</keyword>
<dbReference type="GO" id="GO:0005829">
    <property type="term" value="C:cytosol"/>
    <property type="evidence" value="ECO:0007669"/>
    <property type="project" value="TreeGrafter"/>
</dbReference>
<comment type="function">
    <text evidence="9">Catalyzes the phosphorylation of ribose at O-5 in a reaction requiring ATP and magnesium. The resulting D-ribose-5-phosphate can then be used either for sythesis of nucleotides, histidine, and tryptophan, or as a component of the pentose phosphate pathway.</text>
</comment>
<comment type="subunit">
    <text evidence="9">Homodimer.</text>
</comment>
<dbReference type="GO" id="GO:0005524">
    <property type="term" value="F:ATP binding"/>
    <property type="evidence" value="ECO:0007669"/>
    <property type="project" value="UniProtKB-UniRule"/>
</dbReference>
<keyword evidence="9" id="KW-0963">Cytoplasm</keyword>
<evidence type="ECO:0000313" key="12">
    <source>
        <dbReference type="EMBL" id="PRY09079.1"/>
    </source>
</evidence>
<evidence type="ECO:0000256" key="9">
    <source>
        <dbReference type="HAMAP-Rule" id="MF_01987"/>
    </source>
</evidence>
<dbReference type="InterPro" id="IPR011611">
    <property type="entry name" value="PfkB_dom"/>
</dbReference>
<dbReference type="Gene3D" id="3.40.1190.20">
    <property type="match status" value="1"/>
</dbReference>
<feature type="compositionally biased region" description="Basic and acidic residues" evidence="10">
    <location>
        <begin position="15"/>
        <end position="25"/>
    </location>
</feature>
<feature type="binding site" evidence="9">
    <location>
        <begin position="237"/>
        <end position="242"/>
    </location>
    <ligand>
        <name>ATP</name>
        <dbReference type="ChEBI" id="CHEBI:30616"/>
    </ligand>
</feature>
<comment type="caution">
    <text evidence="9">Lacks conserved residue(s) required for the propagation of feature annotation.</text>
</comment>
<evidence type="ECO:0000259" key="11">
    <source>
        <dbReference type="Pfam" id="PF00294"/>
    </source>
</evidence>
<evidence type="ECO:0000256" key="10">
    <source>
        <dbReference type="SAM" id="MobiDB-lite"/>
    </source>
</evidence>
<comment type="activity regulation">
    <text evidence="9">Activated by a monovalent cation that binds near, but not in, the active site. The most likely occupant of the site in vivo is potassium. Ion binding induces a conformational change that may alter substrate affinity.</text>
</comment>
<keyword evidence="2 9" id="KW-0479">Metal-binding</keyword>
<dbReference type="PANTHER" id="PTHR10584">
    <property type="entry name" value="SUGAR KINASE"/>
    <property type="match status" value="1"/>
</dbReference>
<dbReference type="GO" id="GO:0046872">
    <property type="term" value="F:metal ion binding"/>
    <property type="evidence" value="ECO:0007669"/>
    <property type="project" value="UniProtKB-KW"/>
</dbReference>
<feature type="binding site" evidence="9">
    <location>
        <position position="202"/>
    </location>
    <ligand>
        <name>ATP</name>
        <dbReference type="ChEBI" id="CHEBI:30616"/>
    </ligand>
</feature>
<comment type="pathway">
    <text evidence="9">Carbohydrate metabolism; D-ribose degradation; D-ribose 5-phosphate from beta-D-ribopyranose: step 2/2.</text>
</comment>
<keyword evidence="7 9" id="KW-0630">Potassium</keyword>